<comment type="caution">
    <text evidence="2">The sequence shown here is derived from an EMBL/GenBank/DDBJ whole genome shotgun (WGS) entry which is preliminary data.</text>
</comment>
<name>A0A428FRG9_STROR</name>
<evidence type="ECO:0000259" key="1">
    <source>
        <dbReference type="Pfam" id="PF14393"/>
    </source>
</evidence>
<proteinExistence type="predicted"/>
<feature type="domain" description="DUF4422" evidence="1">
    <location>
        <begin position="10"/>
        <end position="230"/>
    </location>
</feature>
<sequence>MERNRLIDVKIIVATHKKVKMPQDNSLYLPIHVGREGKSDIGFIGDNTGDNISSLNPYYCELTGLYWAWKNLDCDYLGLVHYRRYFTKRSRGYSEHINMDEVVLSRDDLDNLLSKNDVLVPKRRRYYIETLYSHYAHTLDGSHLDIARDVIKELSPEYLTTFDKVMKQRSGYMFNMFIMKKDSANQYFSWLFPILDKMYEQIDVSQLTPFEARLFGRVSELLFNVWLKHKDIKPKELPFMYMEKVDLFEKGKSFLMAKFFGKKYGQSF</sequence>
<reference evidence="2 3" key="1">
    <citation type="submission" date="2018-11" db="EMBL/GenBank/DDBJ databases">
        <title>Species Designations Belie Phenotypic and Genotypic Heterogeneity in Oral Streptococci.</title>
        <authorList>
            <person name="Velsko I."/>
        </authorList>
    </citation>
    <scope>NUCLEOTIDE SEQUENCE [LARGE SCALE GENOMIC DNA]</scope>
    <source>
        <strain evidence="2 3">BCC26</strain>
    </source>
</reference>
<accession>A0A428FRG9</accession>
<dbReference type="EMBL" id="RJPI01000004">
    <property type="protein sequence ID" value="RSJ65241.1"/>
    <property type="molecule type" value="Genomic_DNA"/>
</dbReference>
<dbReference type="RefSeq" id="WP_411756586.1">
    <property type="nucleotide sequence ID" value="NZ_RJPI01000004.1"/>
</dbReference>
<evidence type="ECO:0000313" key="2">
    <source>
        <dbReference type="EMBL" id="RSJ65241.1"/>
    </source>
</evidence>
<protein>
    <recommendedName>
        <fullName evidence="1">DUF4422 domain-containing protein</fullName>
    </recommendedName>
</protein>
<evidence type="ECO:0000313" key="3">
    <source>
        <dbReference type="Proteomes" id="UP000280648"/>
    </source>
</evidence>
<gene>
    <name evidence="2" type="ORF">D8803_04295</name>
</gene>
<dbReference type="AlphaFoldDB" id="A0A428FRG9"/>
<dbReference type="Proteomes" id="UP000280648">
    <property type="component" value="Unassembled WGS sequence"/>
</dbReference>
<dbReference type="Pfam" id="PF14393">
    <property type="entry name" value="DUF4422"/>
    <property type="match status" value="1"/>
</dbReference>
<organism evidence="2 3">
    <name type="scientific">Streptococcus oralis</name>
    <dbReference type="NCBI Taxonomy" id="1303"/>
    <lineage>
        <taxon>Bacteria</taxon>
        <taxon>Bacillati</taxon>
        <taxon>Bacillota</taxon>
        <taxon>Bacilli</taxon>
        <taxon>Lactobacillales</taxon>
        <taxon>Streptococcaceae</taxon>
        <taxon>Streptococcus</taxon>
    </lineage>
</organism>
<dbReference type="InterPro" id="IPR025536">
    <property type="entry name" value="DUF4422"/>
</dbReference>